<evidence type="ECO:0000313" key="4">
    <source>
        <dbReference type="Proteomes" id="UP001152024"/>
    </source>
</evidence>
<name>A0ABQ8RPA9_FUSEQ</name>
<keyword evidence="4" id="KW-1185">Reference proteome</keyword>
<proteinExistence type="predicted"/>
<feature type="coiled-coil region" evidence="1">
    <location>
        <begin position="125"/>
        <end position="152"/>
    </location>
</feature>
<dbReference type="EMBL" id="JAOQBH010000003">
    <property type="protein sequence ID" value="KAJ4138582.1"/>
    <property type="molecule type" value="Genomic_DNA"/>
</dbReference>
<evidence type="ECO:0000256" key="1">
    <source>
        <dbReference type="SAM" id="Coils"/>
    </source>
</evidence>
<sequence length="171" mass="19252">MSPARSATRPAAKRSSSTASTSAKRRKIEFAKNLAKTSSRQIDYVWRSAHNNLQSAIASANSTHQRLAAATQAYDHAKRMKCQAEHDHDVSIEAHEAAYDTYTKVCLAREVRFALIKKTGQKNDVDRWEKEIKNCQQGLRASTEELKRLESQTDSMVDTLVVEDLAFVLQK</sequence>
<organism evidence="3 4">
    <name type="scientific">Fusarium equiseti</name>
    <name type="common">Fusarium scirpi</name>
    <dbReference type="NCBI Taxonomy" id="61235"/>
    <lineage>
        <taxon>Eukaryota</taxon>
        <taxon>Fungi</taxon>
        <taxon>Dikarya</taxon>
        <taxon>Ascomycota</taxon>
        <taxon>Pezizomycotina</taxon>
        <taxon>Sordariomycetes</taxon>
        <taxon>Hypocreomycetidae</taxon>
        <taxon>Hypocreales</taxon>
        <taxon>Nectriaceae</taxon>
        <taxon>Fusarium</taxon>
        <taxon>Fusarium incarnatum-equiseti species complex</taxon>
    </lineage>
</organism>
<comment type="caution">
    <text evidence="3">The sequence shown here is derived from an EMBL/GenBank/DDBJ whole genome shotgun (WGS) entry which is preliminary data.</text>
</comment>
<accession>A0ABQ8RPA9</accession>
<dbReference type="Proteomes" id="UP001152024">
    <property type="component" value="Unassembled WGS sequence"/>
</dbReference>
<reference evidence="3" key="1">
    <citation type="submission" date="2022-09" db="EMBL/GenBank/DDBJ databases">
        <title>Fusarium specimens isolated from Avocado Roots.</title>
        <authorList>
            <person name="Stajich J."/>
            <person name="Roper C."/>
            <person name="Heimlech-Rivalta G."/>
        </authorList>
    </citation>
    <scope>NUCLEOTIDE SEQUENCE</scope>
    <source>
        <strain evidence="3">CF00095</strain>
    </source>
</reference>
<feature type="compositionally biased region" description="Low complexity" evidence="2">
    <location>
        <begin position="1"/>
        <end position="22"/>
    </location>
</feature>
<evidence type="ECO:0000256" key="2">
    <source>
        <dbReference type="SAM" id="MobiDB-lite"/>
    </source>
</evidence>
<gene>
    <name evidence="3" type="ORF">NW768_002430</name>
</gene>
<keyword evidence="1" id="KW-0175">Coiled coil</keyword>
<protein>
    <submittedName>
        <fullName evidence="3">Uncharacterized protein</fullName>
    </submittedName>
</protein>
<feature type="region of interest" description="Disordered" evidence="2">
    <location>
        <begin position="1"/>
        <end position="25"/>
    </location>
</feature>
<evidence type="ECO:0000313" key="3">
    <source>
        <dbReference type="EMBL" id="KAJ4138582.1"/>
    </source>
</evidence>